<comment type="caution">
    <text evidence="2">The sequence shown here is derived from an EMBL/GenBank/DDBJ whole genome shotgun (WGS) entry which is preliminary data.</text>
</comment>
<organism evidence="2 3">
    <name type="scientific">Mugilogobius chulae</name>
    <name type="common">yellowstripe goby</name>
    <dbReference type="NCBI Taxonomy" id="88201"/>
    <lineage>
        <taxon>Eukaryota</taxon>
        <taxon>Metazoa</taxon>
        <taxon>Chordata</taxon>
        <taxon>Craniata</taxon>
        <taxon>Vertebrata</taxon>
        <taxon>Euteleostomi</taxon>
        <taxon>Actinopterygii</taxon>
        <taxon>Neopterygii</taxon>
        <taxon>Teleostei</taxon>
        <taxon>Neoteleostei</taxon>
        <taxon>Acanthomorphata</taxon>
        <taxon>Gobiaria</taxon>
        <taxon>Gobiiformes</taxon>
        <taxon>Gobioidei</taxon>
        <taxon>Gobiidae</taxon>
        <taxon>Gobionellinae</taxon>
        <taxon>Mugilogobius</taxon>
    </lineage>
</organism>
<feature type="region of interest" description="Disordered" evidence="1">
    <location>
        <begin position="1"/>
        <end position="23"/>
    </location>
</feature>
<sequence>MKKENDNLEKLSCTNPHQDHHTEYGRELSKLHAELKAKELRSQQTHKLFRVELQILREEAERDLHTAVLEYMSRRLHQTGRTLNKTRQREKVHFTGFGHNRTVTYTWLDKQLKIYDKVNTGTPPGVPGDLQHRQKLDLEKALLLCHQLKTHNKGQGQASAGEKNNRFFKTQDINQTRRQLTYSTTSVKTTEHYFKSIKKRREQKLPSRWALCAAGHCSTTTERDTCPSNSQKVCHPPDTPHVDWKNSASYSTESSRDTFECASIRQFTVTEMKKLYSDIPEPLERRRRTTSV</sequence>
<proteinExistence type="predicted"/>
<evidence type="ECO:0000256" key="1">
    <source>
        <dbReference type="SAM" id="MobiDB-lite"/>
    </source>
</evidence>
<dbReference type="Proteomes" id="UP001460270">
    <property type="component" value="Unassembled WGS sequence"/>
</dbReference>
<evidence type="ECO:0000313" key="2">
    <source>
        <dbReference type="EMBL" id="KAK7925666.1"/>
    </source>
</evidence>
<protein>
    <submittedName>
        <fullName evidence="2">Uncharacterized protein</fullName>
    </submittedName>
</protein>
<accession>A0AAW0PER6</accession>
<reference evidence="3" key="1">
    <citation type="submission" date="2024-04" db="EMBL/GenBank/DDBJ databases">
        <title>Salinicola lusitanus LLJ914,a marine bacterium isolated from the Okinawa Trough.</title>
        <authorList>
            <person name="Li J."/>
        </authorList>
    </citation>
    <scope>NUCLEOTIDE SEQUENCE [LARGE SCALE GENOMIC DNA]</scope>
</reference>
<name>A0AAW0PER6_9GOBI</name>
<dbReference type="AlphaFoldDB" id="A0AAW0PER6"/>
<evidence type="ECO:0000313" key="3">
    <source>
        <dbReference type="Proteomes" id="UP001460270"/>
    </source>
</evidence>
<dbReference type="EMBL" id="JBBPFD010000005">
    <property type="protein sequence ID" value="KAK7925666.1"/>
    <property type="molecule type" value="Genomic_DNA"/>
</dbReference>
<gene>
    <name evidence="2" type="ORF">WMY93_007976</name>
</gene>
<keyword evidence="3" id="KW-1185">Reference proteome</keyword>